<dbReference type="PANTHER" id="PTHR38456">
    <property type="entry name" value="CYCLIC DI-AMP RECEPTOR A"/>
    <property type="match status" value="1"/>
</dbReference>
<organism evidence="1 2">
    <name type="scientific">Anaerolinea thermolimosa</name>
    <dbReference type="NCBI Taxonomy" id="229919"/>
    <lineage>
        <taxon>Bacteria</taxon>
        <taxon>Bacillati</taxon>
        <taxon>Chloroflexota</taxon>
        <taxon>Anaerolineae</taxon>
        <taxon>Anaerolineales</taxon>
        <taxon>Anaerolineaceae</taxon>
        <taxon>Anaerolinea</taxon>
    </lineage>
</organism>
<dbReference type="PANTHER" id="PTHR38456:SF1">
    <property type="entry name" value="CYCLIC DI-AMP RECEPTOR A"/>
    <property type="match status" value="1"/>
</dbReference>
<protein>
    <submittedName>
        <fullName evidence="1">Uncharacterized protein</fullName>
    </submittedName>
</protein>
<dbReference type="Pfam" id="PF06153">
    <property type="entry name" value="CdAMP_rec"/>
    <property type="match status" value="1"/>
</dbReference>
<comment type="caution">
    <text evidence="1">The sequence shown here is derived from an EMBL/GenBank/DDBJ whole genome shotgun (WGS) entry which is preliminary data.</text>
</comment>
<gene>
    <name evidence="1" type="ORF">DEQ80_09290</name>
</gene>
<dbReference type="InterPro" id="IPR015867">
    <property type="entry name" value="N-reg_PII/ATP_PRibTrfase_C"/>
</dbReference>
<name>A0A3D1JHI8_9CHLR</name>
<dbReference type="Gene3D" id="3.30.70.120">
    <property type="match status" value="1"/>
</dbReference>
<dbReference type="InterPro" id="IPR010375">
    <property type="entry name" value="CdAMP_rec"/>
</dbReference>
<sequence>MYRLNHNFLPVSLSIVHQETFSCFPEKFSSKDIRDIIRLSLISGRETLPDENRSVEEQVDLLVVVFLASEQVSELSGALIKNNFRVTLVNASGGLLQSGITCLFIGINRSRYDVLIELIGSICHTHRRFIPAGSTLAIPESFPPLMIEVEVGAAHVFTLEVEHYETF</sequence>
<dbReference type="AlphaFoldDB" id="A0A3D1JHI8"/>
<reference evidence="1 2" key="1">
    <citation type="journal article" date="2018" name="Nat. Biotechnol.">
        <title>A standardized bacterial taxonomy based on genome phylogeny substantially revises the tree of life.</title>
        <authorList>
            <person name="Parks D.H."/>
            <person name="Chuvochina M."/>
            <person name="Waite D.W."/>
            <person name="Rinke C."/>
            <person name="Skarshewski A."/>
            <person name="Chaumeil P.A."/>
            <person name="Hugenholtz P."/>
        </authorList>
    </citation>
    <scope>NUCLEOTIDE SEQUENCE [LARGE SCALE GENOMIC DNA]</scope>
    <source>
        <strain evidence="1">UBA8781</strain>
    </source>
</reference>
<evidence type="ECO:0000313" key="2">
    <source>
        <dbReference type="Proteomes" id="UP000264141"/>
    </source>
</evidence>
<accession>A0A3D1JHI8</accession>
<dbReference type="STRING" id="229919.GCA_001050195_01972"/>
<dbReference type="Proteomes" id="UP000264141">
    <property type="component" value="Unassembled WGS sequence"/>
</dbReference>
<evidence type="ECO:0000313" key="1">
    <source>
        <dbReference type="EMBL" id="HCE18040.1"/>
    </source>
</evidence>
<dbReference type="EMBL" id="DPBP01000037">
    <property type="protein sequence ID" value="HCE18040.1"/>
    <property type="molecule type" value="Genomic_DNA"/>
</dbReference>
<proteinExistence type="predicted"/>